<dbReference type="Pfam" id="PF09697">
    <property type="entry name" value="Porph_ging"/>
    <property type="match status" value="1"/>
</dbReference>
<name>A0ABW7N1G0_9FLAO</name>
<organism evidence="1 2">
    <name type="scientific">Gaetbulibacter aestuarii</name>
    <dbReference type="NCBI Taxonomy" id="1502358"/>
    <lineage>
        <taxon>Bacteria</taxon>
        <taxon>Pseudomonadati</taxon>
        <taxon>Bacteroidota</taxon>
        <taxon>Flavobacteriia</taxon>
        <taxon>Flavobacteriales</taxon>
        <taxon>Flavobacteriaceae</taxon>
        <taxon>Gaetbulibacter</taxon>
    </lineage>
</organism>
<dbReference type="InterPro" id="IPR005901">
    <property type="entry name" value="GLPGLI"/>
</dbReference>
<proteinExistence type="predicted"/>
<sequence length="274" mass="31426">MIRLILISISFFLVVPLSKLQAQNFQGVATYKSHRKMDVKFDDEKMSSEMQKDIQAQLSKQFQKEYTLKFNATESVYKVVEQLEAPMPSKSGMVFRISEGSDELYKNIKNKKYTNATELYGKLFLVEDSLTSRNWELSKETKHIGEYLCFKASYTEDYDVETFNQEGKITKENKTRTVTAWYTPQIPISNGPRMYQGLPGLILEINDGELTLICNKIVLNPDEDLKIEAPSKGKEVSQAEYDGIVKKKTEEMMERFRSTKRGGDGDKMIIKIGG</sequence>
<gene>
    <name evidence="1" type="ORF">V8G58_11160</name>
</gene>
<dbReference type="Proteomes" id="UP001610100">
    <property type="component" value="Unassembled WGS sequence"/>
</dbReference>
<reference evidence="1 2" key="1">
    <citation type="submission" date="2024-02" db="EMBL/GenBank/DDBJ databases">
        <title>A Gaetbulibacter species isolated from tidal flats and genomic insights of their niches.</title>
        <authorList>
            <person name="Ye Y."/>
        </authorList>
    </citation>
    <scope>NUCLEOTIDE SEQUENCE [LARGE SCALE GENOMIC DNA]</scope>
    <source>
        <strain evidence="1 2">KYW382</strain>
    </source>
</reference>
<keyword evidence="2" id="KW-1185">Reference proteome</keyword>
<dbReference type="RefSeq" id="WP_344738078.1">
    <property type="nucleotide sequence ID" value="NZ_BAABAY010000001.1"/>
</dbReference>
<dbReference type="EMBL" id="JBAWKB010000003">
    <property type="protein sequence ID" value="MFH6772493.1"/>
    <property type="molecule type" value="Genomic_DNA"/>
</dbReference>
<protein>
    <submittedName>
        <fullName evidence="1">GLPGLI family protein</fullName>
    </submittedName>
</protein>
<dbReference type="NCBIfam" id="TIGR01200">
    <property type="entry name" value="GLPGLI"/>
    <property type="match status" value="1"/>
</dbReference>
<comment type="caution">
    <text evidence="1">The sequence shown here is derived from an EMBL/GenBank/DDBJ whole genome shotgun (WGS) entry which is preliminary data.</text>
</comment>
<accession>A0ABW7N1G0</accession>
<evidence type="ECO:0000313" key="2">
    <source>
        <dbReference type="Proteomes" id="UP001610100"/>
    </source>
</evidence>
<evidence type="ECO:0000313" key="1">
    <source>
        <dbReference type="EMBL" id="MFH6772493.1"/>
    </source>
</evidence>